<organism evidence="5 6">
    <name type="scientific">Streptococcus viridans</name>
    <dbReference type="NCBI Taxonomy" id="78535"/>
    <lineage>
        <taxon>Bacteria</taxon>
        <taxon>Bacillati</taxon>
        <taxon>Bacillota</taxon>
        <taxon>Bacilli</taxon>
        <taxon>Lactobacillales</taxon>
        <taxon>Streptococcaceae</taxon>
        <taxon>Streptococcus</taxon>
    </lineage>
</organism>
<keyword evidence="3" id="KW-0732">Signal</keyword>
<feature type="chain" id="PRO_5044772445" evidence="3">
    <location>
        <begin position="22"/>
        <end position="1318"/>
    </location>
</feature>
<feature type="compositionally biased region" description="Low complexity" evidence="1">
    <location>
        <begin position="72"/>
        <end position="93"/>
    </location>
</feature>
<feature type="signal peptide" evidence="3">
    <location>
        <begin position="1"/>
        <end position="21"/>
    </location>
</feature>
<feature type="domain" description="CNA-B" evidence="4">
    <location>
        <begin position="1054"/>
        <end position="1159"/>
    </location>
</feature>
<dbReference type="Gene3D" id="2.60.40.1140">
    <property type="entry name" value="Collagen-binding surface protein Cna, B-type domain"/>
    <property type="match status" value="1"/>
</dbReference>
<name>A0ABD7NIX5_9STRE</name>
<keyword evidence="6" id="KW-1185">Reference proteome</keyword>
<gene>
    <name evidence="5" type="primary">fszA</name>
    <name evidence="5" type="ORF">NCTC1080_01846</name>
</gene>
<feature type="transmembrane region" description="Helical" evidence="2">
    <location>
        <begin position="1291"/>
        <end position="1311"/>
    </location>
</feature>
<evidence type="ECO:0000256" key="3">
    <source>
        <dbReference type="SAM" id="SignalP"/>
    </source>
</evidence>
<evidence type="ECO:0000256" key="2">
    <source>
        <dbReference type="SAM" id="Phobius"/>
    </source>
</evidence>
<sequence>MKKKGSIFLVLILLMNTILQGVSGASLAFAQEQTSPPSALVSNPAETAKKEDSESSSSETQKSTVNEGQGPPSSSSSQESSSSTSQTTPAATTSEDDDDELPPGPPPTPTAISGAPKITITPNSQSAYRTGEAITSYVNIDGSTIGSSTPLEGAYLDIEIPTALYQGGKVLETNAYIEDIAIGELKSGNAADPGLVKTTELIKKNDKTIFRVYFNTISSTAQINMPYVFRFTKGLVPKDYKLQPKVTLKDKDGNTLDTATDKEYTPTYPDMNLRKVVGVSDRDGQLLYGGTAKTGDPTRISETGAEPVAFNFTYTVQPNSGQQRMMQKVVIKDKLPTYTNSKGQTVTAKFDQALNPDWTDNGDGTVTYTKTFSESEFDTDFRHNIDVSKATLYLSFPDAQYKKDNGDKPDFTNKAEITATPFNPSANEQYTTNDDITFNLIADNFDGTGILAKRTEHETVNYDVPGLYAQRLDYTVKVENKLSKPLKEIVLTEDASKFDPRLYFTSVGSFFERQGSNSKPINDKIEIRAYKSNGKFDTFTPGQQINEEAQNELNAAAEKIRNGEMTESAAPAVTPKYTKITIHFINGYELPVGKYIDGFVYMAFKDPYHVPYSPEKNIKNVVSLDAKVTNFKNQDVSINTSAEWSKQFVPFQEKIRLSKTTDQTGKTGLVGESLFFFLGLHLEQLSKARYLKNPTLVDLLPKGVSIAPGVDKTKAEDMLEAIGLANLDMIDKFSVIENYRGTGRTAIKIRLKSGLVKDLNNGAGYSFKLKNFVINDEIIKSTSETPTFNNDNELYFYQDNGQPFPDAIQADSGQIVNDDKDINMNGETTDKIVKTTSKVLGNTVSSRQSFKYIRSTEPLVEGGALYYGRSFSKAEIETDYSGVTTNSGHFQYDLQIQNYINQPLNKVELYDVLPHVGDGRTKGAESTAFSNTLTGPVKMEMAGNDVTDQFDIYYRTDKYPTMDAATEMNSPNWTKAPSNYKDVTAIKIVSKTGTVIPQDKLLHALLDMKVPAYDKDNNIGGKIAINTFHVRYNGGTNFGESNEVTNRVNKRITIPVEKKWHDSETTHSKITAQLYATWKEDGVAKEELKEEKELSDSNHWKDSFGPHLDEEFATKYLQKKVGGKKITDFKYVVREKVIPSGYDVDYSGDAQNGFVITNTRHPSIKIRKLWYDKDGNQIANDQLPKKLEVKLYRTTNGQTQNGELVETIQLERTATAPYLWESTKRYPPKDKTTGKYYTYYIEEVVPKYYLEISDASEKKVTFTDANIGETATLTVKNKVNPTYPNTGGSGILPYILMGTLTLTLAVILHYMQKNRKAF</sequence>
<feature type="region of interest" description="Disordered" evidence="1">
    <location>
        <begin position="35"/>
        <end position="126"/>
    </location>
</feature>
<keyword evidence="2" id="KW-0472">Membrane</keyword>
<evidence type="ECO:0000259" key="4">
    <source>
        <dbReference type="Pfam" id="PF05738"/>
    </source>
</evidence>
<dbReference type="Proteomes" id="UP000254098">
    <property type="component" value="Unassembled WGS sequence"/>
</dbReference>
<keyword evidence="2" id="KW-0812">Transmembrane</keyword>
<feature type="domain" description="CNA-B" evidence="4">
    <location>
        <begin position="1164"/>
        <end position="1256"/>
    </location>
</feature>
<reference evidence="5 6" key="1">
    <citation type="submission" date="2018-06" db="EMBL/GenBank/DDBJ databases">
        <authorList>
            <consortium name="Pathogen Informatics"/>
            <person name="Doyle S."/>
        </authorList>
    </citation>
    <scope>NUCLEOTIDE SEQUENCE [LARGE SCALE GENOMIC DNA]</scope>
    <source>
        <strain evidence="5 6">NCTC1080</strain>
    </source>
</reference>
<dbReference type="Pfam" id="PF05738">
    <property type="entry name" value="Cna_B"/>
    <property type="match status" value="2"/>
</dbReference>
<dbReference type="InterPro" id="IPR008454">
    <property type="entry name" value="Collagen-bd_Cna-like_B-typ_dom"/>
</dbReference>
<evidence type="ECO:0000313" key="6">
    <source>
        <dbReference type="Proteomes" id="UP000254098"/>
    </source>
</evidence>
<dbReference type="RefSeq" id="WP_022525399.1">
    <property type="nucleotide sequence ID" value="NZ_UHHS01000001.1"/>
</dbReference>
<keyword evidence="2" id="KW-1133">Transmembrane helix</keyword>
<proteinExistence type="predicted"/>
<dbReference type="EMBL" id="UHHS01000001">
    <property type="protein sequence ID" value="SUO78905.1"/>
    <property type="molecule type" value="Genomic_DNA"/>
</dbReference>
<feature type="compositionally biased region" description="Polar residues" evidence="1">
    <location>
        <begin position="35"/>
        <end position="45"/>
    </location>
</feature>
<accession>A0ABD7NIX5</accession>
<comment type="caution">
    <text evidence="5">The sequence shown here is derived from an EMBL/GenBank/DDBJ whole genome shotgun (WGS) entry which is preliminary data.</text>
</comment>
<protein>
    <submittedName>
        <fullName evidence="5">Fimbrial subunit A protein FszA</fullName>
    </submittedName>
</protein>
<evidence type="ECO:0000313" key="5">
    <source>
        <dbReference type="EMBL" id="SUO78905.1"/>
    </source>
</evidence>
<evidence type="ECO:0000256" key="1">
    <source>
        <dbReference type="SAM" id="MobiDB-lite"/>
    </source>
</evidence>
<feature type="compositionally biased region" description="Low complexity" evidence="1">
    <location>
        <begin position="55"/>
        <end position="64"/>
    </location>
</feature>